<dbReference type="Proteomes" id="UP000812270">
    <property type="component" value="Unassembled WGS sequence"/>
</dbReference>
<protein>
    <submittedName>
        <fullName evidence="5">AraC family transcriptional regulator</fullName>
    </submittedName>
</protein>
<dbReference type="PANTHER" id="PTHR43280:SF27">
    <property type="entry name" value="TRANSCRIPTIONAL REGULATOR MTLR"/>
    <property type="match status" value="1"/>
</dbReference>
<feature type="domain" description="HTH araC/xylS-type" evidence="4">
    <location>
        <begin position="186"/>
        <end position="284"/>
    </location>
</feature>
<dbReference type="PANTHER" id="PTHR43280">
    <property type="entry name" value="ARAC-FAMILY TRANSCRIPTIONAL REGULATOR"/>
    <property type="match status" value="1"/>
</dbReference>
<dbReference type="EMBL" id="JAHSPG010000013">
    <property type="protein sequence ID" value="MBV4358933.1"/>
    <property type="molecule type" value="Genomic_DNA"/>
</dbReference>
<dbReference type="InterPro" id="IPR018060">
    <property type="entry name" value="HTH_AraC"/>
</dbReference>
<dbReference type="RefSeq" id="WP_217792691.1">
    <property type="nucleotide sequence ID" value="NZ_JAHSPG010000013.1"/>
</dbReference>
<dbReference type="Pfam" id="PF07883">
    <property type="entry name" value="Cupin_2"/>
    <property type="match status" value="1"/>
</dbReference>
<dbReference type="InterPro" id="IPR013096">
    <property type="entry name" value="Cupin_2"/>
</dbReference>
<keyword evidence="6" id="KW-1185">Reference proteome</keyword>
<dbReference type="PROSITE" id="PS00041">
    <property type="entry name" value="HTH_ARAC_FAMILY_1"/>
    <property type="match status" value="1"/>
</dbReference>
<dbReference type="Pfam" id="PF12833">
    <property type="entry name" value="HTH_18"/>
    <property type="match status" value="1"/>
</dbReference>
<keyword evidence="1" id="KW-0805">Transcription regulation</keyword>
<dbReference type="AlphaFoldDB" id="A0A9E2SCU7"/>
<evidence type="ECO:0000256" key="3">
    <source>
        <dbReference type="ARBA" id="ARBA00023163"/>
    </source>
</evidence>
<dbReference type="SMART" id="SM00342">
    <property type="entry name" value="HTH_ARAC"/>
    <property type="match status" value="1"/>
</dbReference>
<dbReference type="InterPro" id="IPR018062">
    <property type="entry name" value="HTH_AraC-typ_CS"/>
</dbReference>
<keyword evidence="3" id="KW-0804">Transcription</keyword>
<dbReference type="GO" id="GO:0003700">
    <property type="term" value="F:DNA-binding transcription factor activity"/>
    <property type="evidence" value="ECO:0007669"/>
    <property type="project" value="InterPro"/>
</dbReference>
<evidence type="ECO:0000313" key="6">
    <source>
        <dbReference type="Proteomes" id="UP000812270"/>
    </source>
</evidence>
<dbReference type="GO" id="GO:0043565">
    <property type="term" value="F:sequence-specific DNA binding"/>
    <property type="evidence" value="ECO:0007669"/>
    <property type="project" value="InterPro"/>
</dbReference>
<organism evidence="5 6">
    <name type="scientific">Pinibacter aurantiacus</name>
    <dbReference type="NCBI Taxonomy" id="2851599"/>
    <lineage>
        <taxon>Bacteria</taxon>
        <taxon>Pseudomonadati</taxon>
        <taxon>Bacteroidota</taxon>
        <taxon>Chitinophagia</taxon>
        <taxon>Chitinophagales</taxon>
        <taxon>Chitinophagaceae</taxon>
        <taxon>Pinibacter</taxon>
    </lineage>
</organism>
<accession>A0A9E2SCU7</accession>
<evidence type="ECO:0000313" key="5">
    <source>
        <dbReference type="EMBL" id="MBV4358933.1"/>
    </source>
</evidence>
<reference evidence="5" key="1">
    <citation type="submission" date="2021-06" db="EMBL/GenBank/DDBJ databases">
        <authorList>
            <person name="Huq M.A."/>
        </authorList>
    </citation>
    <scope>NUCLEOTIDE SEQUENCE</scope>
    <source>
        <strain evidence="5">MAH-26</strain>
    </source>
</reference>
<dbReference type="PROSITE" id="PS01124">
    <property type="entry name" value="HTH_ARAC_FAMILY_2"/>
    <property type="match status" value="1"/>
</dbReference>
<evidence type="ECO:0000256" key="2">
    <source>
        <dbReference type="ARBA" id="ARBA00023125"/>
    </source>
</evidence>
<name>A0A9E2SCU7_9BACT</name>
<evidence type="ECO:0000259" key="4">
    <source>
        <dbReference type="PROSITE" id="PS01124"/>
    </source>
</evidence>
<proteinExistence type="predicted"/>
<keyword evidence="2" id="KW-0238">DNA-binding</keyword>
<sequence length="288" mass="33444">MKPILLKITSGPSVSFSARTDAKSYKNNNWHYHPEIELIHVVKGEGTLFAGDGMHYFKNGDLVLIGSMLPHYWKFDDPYTLTEKPLKSYIELTQFRDDFWGKNFLELPENQKIASLLERAQKGMVLKGPKTLAVKNLLKDLTTATETRRIILLLEILYTLAEFRKWQYIASDYSSVTSEVQSDRINAVYNYTLRNFKEKINIKTLADITNMTPNSFCRYFKSCTRKSYSQFVMELRIGHACKLLSEGRKSIKEVCYESGFNSFTLFNRQFKKSKGLPPNEYKKSMQLE</sequence>
<evidence type="ECO:0000256" key="1">
    <source>
        <dbReference type="ARBA" id="ARBA00023015"/>
    </source>
</evidence>
<gene>
    <name evidence="5" type="ORF">KTO63_17330</name>
</gene>
<comment type="caution">
    <text evidence="5">The sequence shown here is derived from an EMBL/GenBank/DDBJ whole genome shotgun (WGS) entry which is preliminary data.</text>
</comment>